<gene>
    <name evidence="1" type="ORF">OEZ85_008474</name>
</gene>
<dbReference type="SUPFAM" id="SSF52540">
    <property type="entry name" value="P-loop containing nucleoside triphosphate hydrolases"/>
    <property type="match status" value="1"/>
</dbReference>
<name>A0ABY8TJ86_TETOB</name>
<dbReference type="EMBL" id="CP126208">
    <property type="protein sequence ID" value="WIA09060.1"/>
    <property type="molecule type" value="Genomic_DNA"/>
</dbReference>
<dbReference type="Gene3D" id="3.40.50.300">
    <property type="entry name" value="P-loop containing nucleotide triphosphate hydrolases"/>
    <property type="match status" value="1"/>
</dbReference>
<evidence type="ECO:0000313" key="1">
    <source>
        <dbReference type="EMBL" id="WIA09060.1"/>
    </source>
</evidence>
<reference evidence="1 2" key="1">
    <citation type="submission" date="2023-05" db="EMBL/GenBank/DDBJ databases">
        <title>A 100% complete, gapless, phased diploid assembly of the Scenedesmus obliquus UTEX 3031 genome.</title>
        <authorList>
            <person name="Biondi T.C."/>
            <person name="Hanschen E.R."/>
            <person name="Kwon T."/>
            <person name="Eng W."/>
            <person name="Kruse C.P.S."/>
            <person name="Koehler S.I."/>
            <person name="Kunde Y."/>
            <person name="Gleasner C.D."/>
            <person name="You Mak K.T."/>
            <person name="Polle J."/>
            <person name="Hovde B.T."/>
            <person name="Starkenburg S.R."/>
        </authorList>
    </citation>
    <scope>NUCLEOTIDE SEQUENCE [LARGE SCALE GENOMIC DNA]</scope>
    <source>
        <strain evidence="1 2">DOE0152z</strain>
    </source>
</reference>
<evidence type="ECO:0000313" key="2">
    <source>
        <dbReference type="Proteomes" id="UP001244341"/>
    </source>
</evidence>
<accession>A0ABY8TJ86</accession>
<keyword evidence="2" id="KW-1185">Reference proteome</keyword>
<protein>
    <recommendedName>
        <fullName evidence="3">Sulfotransferase</fullName>
    </recommendedName>
</protein>
<dbReference type="Proteomes" id="UP001244341">
    <property type="component" value="Chromosome 1b"/>
</dbReference>
<evidence type="ECO:0008006" key="3">
    <source>
        <dbReference type="Google" id="ProtNLM"/>
    </source>
</evidence>
<sequence length="254" mass="27965">MDVLKCLLSAREEKSPQVQALLTCLDDPSFNLQVCICSVGGVGSTQLSNFLTRARISCNLLTDQDGVRHVNRPPSQLGPGTCLLYLFGDPLAAVASHYRRNQAYHQALKTSGNPALDESTFPQTFQEYVSRGKDLFGLQQHLHHWLHTPTQCDILFVRYERMFDLPVAAALFSHICKSPGASALHKSEQQIQAMAAEFSSLRQQRASRVSAEQRQAMYVQLAAEVDALPAIFVRGKECHIVPLVAGSSGNNGSR</sequence>
<organism evidence="1 2">
    <name type="scientific">Tetradesmus obliquus</name>
    <name type="common">Green alga</name>
    <name type="synonym">Acutodesmus obliquus</name>
    <dbReference type="NCBI Taxonomy" id="3088"/>
    <lineage>
        <taxon>Eukaryota</taxon>
        <taxon>Viridiplantae</taxon>
        <taxon>Chlorophyta</taxon>
        <taxon>core chlorophytes</taxon>
        <taxon>Chlorophyceae</taxon>
        <taxon>CS clade</taxon>
        <taxon>Sphaeropleales</taxon>
        <taxon>Scenedesmaceae</taxon>
        <taxon>Tetradesmus</taxon>
    </lineage>
</organism>
<proteinExistence type="predicted"/>
<dbReference type="InterPro" id="IPR027417">
    <property type="entry name" value="P-loop_NTPase"/>
</dbReference>